<dbReference type="InterPro" id="IPR004780">
    <property type="entry name" value="SRP"/>
</dbReference>
<dbReference type="Pfam" id="PF02978">
    <property type="entry name" value="SRP_SPB"/>
    <property type="match status" value="1"/>
</dbReference>
<dbReference type="PANTHER" id="PTHR11564">
    <property type="entry name" value="SIGNAL RECOGNITION PARTICLE 54K PROTEIN SRP54"/>
    <property type="match status" value="1"/>
</dbReference>
<dbReference type="SMART" id="SM00382">
    <property type="entry name" value="AAA"/>
    <property type="match status" value="1"/>
</dbReference>
<dbReference type="InterPro" id="IPR013822">
    <property type="entry name" value="Signal_recog_particl_SRP54_hlx"/>
</dbReference>
<proteinExistence type="inferred from homology"/>
<dbReference type="InterPro" id="IPR000897">
    <property type="entry name" value="SRP54_GTPase_dom"/>
</dbReference>
<feature type="domain" description="SRP54-type proteins GTP-binding" evidence="13">
    <location>
        <begin position="293"/>
        <end position="306"/>
    </location>
</feature>
<evidence type="ECO:0000256" key="12">
    <source>
        <dbReference type="SAM" id="MobiDB-lite"/>
    </source>
</evidence>
<evidence type="ECO:0000256" key="7">
    <source>
        <dbReference type="ARBA" id="ARBA00023134"/>
    </source>
</evidence>
<name>A0ABY8TLZ2_TETOB</name>
<dbReference type="InterPro" id="IPR027417">
    <property type="entry name" value="P-loop_NTPase"/>
</dbReference>
<dbReference type="Gene3D" id="1.10.260.30">
    <property type="entry name" value="Signal recognition particle, SRP54 subunit, M-domain"/>
    <property type="match status" value="1"/>
</dbReference>
<gene>
    <name evidence="14" type="ORF">OEZ85_010341</name>
</gene>
<evidence type="ECO:0000256" key="1">
    <source>
        <dbReference type="ARBA" id="ARBA00004496"/>
    </source>
</evidence>
<dbReference type="EC" id="3.6.5.4" evidence="10"/>
<dbReference type="NCBIfam" id="TIGR00959">
    <property type="entry name" value="ffh"/>
    <property type="match status" value="1"/>
</dbReference>
<evidence type="ECO:0000313" key="14">
    <source>
        <dbReference type="EMBL" id="WIA10134.1"/>
    </source>
</evidence>
<evidence type="ECO:0000313" key="15">
    <source>
        <dbReference type="Proteomes" id="UP001244341"/>
    </source>
</evidence>
<dbReference type="SUPFAM" id="SSF47446">
    <property type="entry name" value="Signal peptide-binding domain"/>
    <property type="match status" value="1"/>
</dbReference>
<feature type="compositionally biased region" description="Basic and acidic residues" evidence="12">
    <location>
        <begin position="491"/>
        <end position="505"/>
    </location>
</feature>
<comment type="subcellular location">
    <subcellularLocation>
        <location evidence="1">Cytoplasm</location>
    </subcellularLocation>
</comment>
<dbReference type="HAMAP" id="MF_00306">
    <property type="entry name" value="SRP54"/>
    <property type="match status" value="1"/>
</dbReference>
<dbReference type="Pfam" id="PF00448">
    <property type="entry name" value="SRP54"/>
    <property type="match status" value="1"/>
</dbReference>
<evidence type="ECO:0000259" key="13">
    <source>
        <dbReference type="PROSITE" id="PS00300"/>
    </source>
</evidence>
<dbReference type="Gene3D" id="3.40.50.300">
    <property type="entry name" value="P-loop containing nucleotide triphosphate hydrolases"/>
    <property type="match status" value="1"/>
</dbReference>
<dbReference type="InterPro" id="IPR003593">
    <property type="entry name" value="AAA+_ATPase"/>
</dbReference>
<evidence type="ECO:0000256" key="4">
    <source>
        <dbReference type="ARBA" id="ARBA00022741"/>
    </source>
</evidence>
<evidence type="ECO:0000256" key="8">
    <source>
        <dbReference type="ARBA" id="ARBA00023135"/>
    </source>
</evidence>
<comment type="similarity">
    <text evidence="2">Belongs to the GTP-binding SRP family. SRP54 subfamily.</text>
</comment>
<dbReference type="EMBL" id="CP126209">
    <property type="protein sequence ID" value="WIA10134.1"/>
    <property type="molecule type" value="Genomic_DNA"/>
</dbReference>
<accession>A0ABY8TLZ2</accession>
<dbReference type="InterPro" id="IPR004125">
    <property type="entry name" value="Signal_recog_particle_SRP54_M"/>
</dbReference>
<reference evidence="14 15" key="1">
    <citation type="submission" date="2023-05" db="EMBL/GenBank/DDBJ databases">
        <title>A 100% complete, gapless, phased diploid assembly of the Scenedesmus obliquus UTEX 3031 genome.</title>
        <authorList>
            <person name="Biondi T.C."/>
            <person name="Hanschen E.R."/>
            <person name="Kwon T."/>
            <person name="Eng W."/>
            <person name="Kruse C.P.S."/>
            <person name="Koehler S.I."/>
            <person name="Kunde Y."/>
            <person name="Gleasner C.D."/>
            <person name="You Mak K.T."/>
            <person name="Polle J."/>
            <person name="Hovde B.T."/>
            <person name="Starkenburg S.R."/>
        </authorList>
    </citation>
    <scope>NUCLEOTIDE SEQUENCE [LARGE SCALE GENOMIC DNA]</scope>
    <source>
        <strain evidence="14 15">DOE0152z</strain>
    </source>
</reference>
<dbReference type="PANTHER" id="PTHR11564:SF5">
    <property type="entry name" value="SIGNAL RECOGNITION PARTICLE SUBUNIT SRP54"/>
    <property type="match status" value="1"/>
</dbReference>
<evidence type="ECO:0000256" key="11">
    <source>
        <dbReference type="ARBA" id="ARBA00048157"/>
    </source>
</evidence>
<dbReference type="InterPro" id="IPR036891">
    <property type="entry name" value="Signal_recog_part_SRP54_M_sf"/>
</dbReference>
<dbReference type="SUPFAM" id="SSF47364">
    <property type="entry name" value="Domain of the SRP/SRP receptor G-proteins"/>
    <property type="match status" value="1"/>
</dbReference>
<dbReference type="Gene3D" id="1.20.120.140">
    <property type="entry name" value="Signal recognition particle SRP54, nucleotide-binding domain"/>
    <property type="match status" value="1"/>
</dbReference>
<evidence type="ECO:0000256" key="10">
    <source>
        <dbReference type="ARBA" id="ARBA00035672"/>
    </source>
</evidence>
<evidence type="ECO:0000256" key="3">
    <source>
        <dbReference type="ARBA" id="ARBA00022490"/>
    </source>
</evidence>
<evidence type="ECO:0000256" key="5">
    <source>
        <dbReference type="ARBA" id="ARBA00022801"/>
    </source>
</evidence>
<keyword evidence="5" id="KW-0378">Hydrolase</keyword>
<dbReference type="SUPFAM" id="SSF52540">
    <property type="entry name" value="P-loop containing nucleoside triphosphate hydrolases"/>
    <property type="match status" value="1"/>
</dbReference>
<keyword evidence="9" id="KW-0687">Ribonucleoprotein</keyword>
<keyword evidence="4" id="KW-0547">Nucleotide-binding</keyword>
<dbReference type="InterPro" id="IPR036225">
    <property type="entry name" value="SRP/SRP_N"/>
</dbReference>
<keyword evidence="6" id="KW-0694">RNA-binding</keyword>
<evidence type="ECO:0000256" key="2">
    <source>
        <dbReference type="ARBA" id="ARBA00005450"/>
    </source>
</evidence>
<comment type="catalytic activity">
    <reaction evidence="11">
        <text>GTP + H2O = GDP + phosphate + H(+)</text>
        <dbReference type="Rhea" id="RHEA:19669"/>
        <dbReference type="ChEBI" id="CHEBI:15377"/>
        <dbReference type="ChEBI" id="CHEBI:15378"/>
        <dbReference type="ChEBI" id="CHEBI:37565"/>
        <dbReference type="ChEBI" id="CHEBI:43474"/>
        <dbReference type="ChEBI" id="CHEBI:58189"/>
        <dbReference type="EC" id="3.6.5.4"/>
    </reaction>
    <physiologicalReaction direction="left-to-right" evidence="11">
        <dbReference type="Rhea" id="RHEA:19670"/>
    </physiologicalReaction>
</comment>
<keyword evidence="3" id="KW-0963">Cytoplasm</keyword>
<organism evidence="14 15">
    <name type="scientific">Tetradesmus obliquus</name>
    <name type="common">Green alga</name>
    <name type="synonym">Acutodesmus obliquus</name>
    <dbReference type="NCBI Taxonomy" id="3088"/>
    <lineage>
        <taxon>Eukaryota</taxon>
        <taxon>Viridiplantae</taxon>
        <taxon>Chlorophyta</taxon>
        <taxon>core chlorophytes</taxon>
        <taxon>Chlorophyceae</taxon>
        <taxon>CS clade</taxon>
        <taxon>Sphaeropleales</taxon>
        <taxon>Scenedesmaceae</taxon>
        <taxon>Tetradesmus</taxon>
    </lineage>
</organism>
<keyword evidence="8" id="KW-0733">Signal recognition particle</keyword>
<dbReference type="SMART" id="SM00962">
    <property type="entry name" value="SRP54"/>
    <property type="match status" value="1"/>
</dbReference>
<evidence type="ECO:0000256" key="9">
    <source>
        <dbReference type="ARBA" id="ARBA00023274"/>
    </source>
</evidence>
<dbReference type="Proteomes" id="UP001244341">
    <property type="component" value="Chromosome 2b"/>
</dbReference>
<sequence>MPALVARPHAPLAQQQERGALLVPSAMFDTLSASLSSAFKSLNADAKLTAENMKGPLRDVRRALLEADVSLPVVRRFIKKVEERALGLEVLEGVTPQVQFVKIVSDELVQLMGAEGSKDLNPGQPQVILMAGLQGVGKTTACGKLAAFLKKRRKSVLMVATDVYRPAAIDQLVKLGSKVDVPVFELGTAVSPVEIARQGVAKAKAEGIDVVIVDTAGRLQVDENLMAELQNIKAAVHPTDTLLVVDAMTGQEAASLVKTFNDQVDLSGAILTKMDGDSRGGAALSVREVSGKPIKFVGTGEKMDALEPFYPERMAQRILGMGDMLTLYEKAQEAIKEDEVAAFQKRLEADAFDFNDFLDQFKRMNNMGGLQMLKLMPGFSGVSEKQLYEVEKKLKRYEGMITSMTEEERANPQLLISSPSRRRRVAEGSGRSEQDVAELMGAFTQMKAQTSQMSKIMKLGQGGADAERQMKELIKSAQRPVAAGKVRRKKVDAGAKRAGPLDKSKGFASSKTR</sequence>
<dbReference type="InterPro" id="IPR022941">
    <property type="entry name" value="SRP54"/>
</dbReference>
<keyword evidence="15" id="KW-1185">Reference proteome</keyword>
<dbReference type="PROSITE" id="PS00300">
    <property type="entry name" value="SRP54"/>
    <property type="match status" value="1"/>
</dbReference>
<dbReference type="SMART" id="SM00963">
    <property type="entry name" value="SRP54_N"/>
    <property type="match status" value="1"/>
</dbReference>
<dbReference type="Pfam" id="PF02881">
    <property type="entry name" value="SRP54_N"/>
    <property type="match status" value="1"/>
</dbReference>
<feature type="region of interest" description="Disordered" evidence="12">
    <location>
        <begin position="474"/>
        <end position="513"/>
    </location>
</feature>
<protein>
    <recommendedName>
        <fullName evidence="10">signal-recognition-particle GTPase</fullName>
        <ecNumber evidence="10">3.6.5.4</ecNumber>
    </recommendedName>
</protein>
<evidence type="ECO:0000256" key="6">
    <source>
        <dbReference type="ARBA" id="ARBA00022884"/>
    </source>
</evidence>
<dbReference type="InterPro" id="IPR042101">
    <property type="entry name" value="SRP54_N_sf"/>
</dbReference>
<dbReference type="CDD" id="cd18539">
    <property type="entry name" value="SRP_G"/>
    <property type="match status" value="1"/>
</dbReference>
<keyword evidence="7" id="KW-0342">GTP-binding</keyword>